<feature type="region of interest" description="Disordered" evidence="1">
    <location>
        <begin position="251"/>
        <end position="270"/>
    </location>
</feature>
<proteinExistence type="predicted"/>
<keyword evidence="4" id="KW-1185">Reference proteome</keyword>
<evidence type="ECO:0000313" key="4">
    <source>
        <dbReference type="Proteomes" id="UP001373714"/>
    </source>
</evidence>
<dbReference type="AlphaFoldDB" id="A0AAV9UP28"/>
<evidence type="ECO:0000313" key="3">
    <source>
        <dbReference type="EMBL" id="KAK6342018.1"/>
    </source>
</evidence>
<evidence type="ECO:0000256" key="1">
    <source>
        <dbReference type="SAM" id="MobiDB-lite"/>
    </source>
</evidence>
<feature type="chain" id="PRO_5043642577" evidence="2">
    <location>
        <begin position="22"/>
        <end position="270"/>
    </location>
</feature>
<accession>A0AAV9UP28</accession>
<name>A0AAV9UP28_9PEZI</name>
<comment type="caution">
    <text evidence="3">The sequence shown here is derived from an EMBL/GenBank/DDBJ whole genome shotgun (WGS) entry which is preliminary data.</text>
</comment>
<protein>
    <submittedName>
        <fullName evidence="3">Uncharacterized protein</fullName>
    </submittedName>
</protein>
<feature type="signal peptide" evidence="2">
    <location>
        <begin position="1"/>
        <end position="21"/>
    </location>
</feature>
<keyword evidence="2" id="KW-0732">Signal</keyword>
<gene>
    <name evidence="3" type="ORF">TWF730_001500</name>
</gene>
<organism evidence="3 4">
    <name type="scientific">Orbilia blumenaviensis</name>
    <dbReference type="NCBI Taxonomy" id="1796055"/>
    <lineage>
        <taxon>Eukaryota</taxon>
        <taxon>Fungi</taxon>
        <taxon>Dikarya</taxon>
        <taxon>Ascomycota</taxon>
        <taxon>Pezizomycotina</taxon>
        <taxon>Orbiliomycetes</taxon>
        <taxon>Orbiliales</taxon>
        <taxon>Orbiliaceae</taxon>
        <taxon>Orbilia</taxon>
    </lineage>
</organism>
<sequence length="270" mass="30677">MYCYLGVIYLFIIVNIGIASAAPRLNDKNIRESNLEVRGWTKAQECDAGYWQGILNERHGTWANAINLINKADWLAWRLENYQTQCFYQGEGTDRPQEGVELSEFAEFWATKYDLVRANKSEEMGVTYTFNSSPDGSRCQQVWCIGEFASLRVCDFREEIGPVRNATFTAKQLYGAFLQFGWSFWTGISLDGPMDVMKGQVDGWSLNREQMDTCCLPIGNRDSRLNSRYRLSGSMHRKDNPGLRITLEPTVKVGDGKCDPSKNAKPSRAT</sequence>
<dbReference type="EMBL" id="JAVHNS010000010">
    <property type="protein sequence ID" value="KAK6342018.1"/>
    <property type="molecule type" value="Genomic_DNA"/>
</dbReference>
<reference evidence="3 4" key="1">
    <citation type="submission" date="2019-10" db="EMBL/GenBank/DDBJ databases">
        <authorList>
            <person name="Palmer J.M."/>
        </authorList>
    </citation>
    <scope>NUCLEOTIDE SEQUENCE [LARGE SCALE GENOMIC DNA]</scope>
    <source>
        <strain evidence="3 4">TWF730</strain>
    </source>
</reference>
<evidence type="ECO:0000256" key="2">
    <source>
        <dbReference type="SAM" id="SignalP"/>
    </source>
</evidence>
<dbReference type="Proteomes" id="UP001373714">
    <property type="component" value="Unassembled WGS sequence"/>
</dbReference>